<reference evidence="10" key="1">
    <citation type="submission" date="2016-10" db="EMBL/GenBank/DDBJ databases">
        <authorList>
            <person name="Varghese N."/>
            <person name="Submissions S."/>
        </authorList>
    </citation>
    <scope>NUCLEOTIDE SEQUENCE [LARGE SCALE GENOMIC DNA]</scope>
    <source>
        <strain evidence="10">KPR-1</strain>
    </source>
</reference>
<evidence type="ECO:0000313" key="9">
    <source>
        <dbReference type="EMBL" id="SEA72693.1"/>
    </source>
</evidence>
<comment type="pathway">
    <text evidence="1">Amino-acid degradation; L-proline degradation into L-glutamate; L-glutamate from L-proline: step 2/2.</text>
</comment>
<dbReference type="Gene3D" id="3.40.309.10">
    <property type="entry name" value="Aldehyde Dehydrogenase, Chain A, domain 2"/>
    <property type="match status" value="1"/>
</dbReference>
<organism evidence="9 10">
    <name type="scientific">Bowdeniella nasicola</name>
    <dbReference type="NCBI Taxonomy" id="208480"/>
    <lineage>
        <taxon>Bacteria</taxon>
        <taxon>Bacillati</taxon>
        <taxon>Actinomycetota</taxon>
        <taxon>Actinomycetes</taxon>
        <taxon>Actinomycetales</taxon>
        <taxon>Actinomycetaceae</taxon>
        <taxon>Bowdeniella</taxon>
    </lineage>
</organism>
<dbReference type="Gene3D" id="3.40.605.10">
    <property type="entry name" value="Aldehyde Dehydrogenase, Chain A, domain 1"/>
    <property type="match status" value="1"/>
</dbReference>
<dbReference type="RefSeq" id="WP_092565952.1">
    <property type="nucleotide sequence ID" value="NZ_FNQV01000017.1"/>
</dbReference>
<dbReference type="InterPro" id="IPR016161">
    <property type="entry name" value="Ald_DH/histidinol_DH"/>
</dbReference>
<protein>
    <recommendedName>
        <fullName evidence="2">L-glutamate gamma-semialdehyde dehydrogenase</fullName>
        <ecNumber evidence="2">1.2.1.88</ecNumber>
    </recommendedName>
</protein>
<dbReference type="Gene3D" id="3.20.20.220">
    <property type="match status" value="1"/>
</dbReference>
<dbReference type="InterPro" id="IPR029041">
    <property type="entry name" value="FAD-linked_oxidoreductase-like"/>
</dbReference>
<dbReference type="SUPFAM" id="SSF51730">
    <property type="entry name" value="FAD-linked oxidoreductase"/>
    <property type="match status" value="1"/>
</dbReference>
<dbReference type="InterPro" id="IPR016163">
    <property type="entry name" value="Ald_DH_C"/>
</dbReference>
<feature type="active site" evidence="6">
    <location>
        <position position="715"/>
    </location>
</feature>
<dbReference type="InterPro" id="IPR025703">
    <property type="entry name" value="Bifunct_PutA"/>
</dbReference>
<feature type="domain" description="Aldehyde dehydrogenase" evidence="7">
    <location>
        <begin position="508"/>
        <end position="932"/>
    </location>
</feature>
<evidence type="ECO:0000313" key="10">
    <source>
        <dbReference type="Proteomes" id="UP000199288"/>
    </source>
</evidence>
<dbReference type="PANTHER" id="PTHR42862:SF1">
    <property type="entry name" value="DELTA-1-PYRROLINE-5-CARBOXYLATE DEHYDROGENASE 2, ISOFORM A-RELATED"/>
    <property type="match status" value="1"/>
</dbReference>
<feature type="domain" description="Proline dehydrogenase" evidence="8">
    <location>
        <begin position="134"/>
        <end position="425"/>
    </location>
</feature>
<accession>A0A1H4DIN1</accession>
<dbReference type="InterPro" id="IPR002872">
    <property type="entry name" value="Proline_DH_dom"/>
</dbReference>
<dbReference type="Pfam" id="PF00171">
    <property type="entry name" value="Aldedh"/>
    <property type="match status" value="1"/>
</dbReference>
<gene>
    <name evidence="9" type="ORF">SAMN02910418_02260</name>
</gene>
<evidence type="ECO:0000256" key="2">
    <source>
        <dbReference type="ARBA" id="ARBA00012884"/>
    </source>
</evidence>
<dbReference type="PROSITE" id="PS00070">
    <property type="entry name" value="ALDEHYDE_DEHYDR_CYS"/>
    <property type="match status" value="1"/>
</dbReference>
<dbReference type="EMBL" id="FNQV01000017">
    <property type="protein sequence ID" value="SEA72693.1"/>
    <property type="molecule type" value="Genomic_DNA"/>
</dbReference>
<dbReference type="InterPro" id="IPR016162">
    <property type="entry name" value="Ald_DH_N"/>
</dbReference>
<evidence type="ECO:0000259" key="8">
    <source>
        <dbReference type="Pfam" id="PF01619"/>
    </source>
</evidence>
<evidence type="ECO:0000256" key="5">
    <source>
        <dbReference type="ARBA" id="ARBA00048142"/>
    </source>
</evidence>
<comment type="catalytic activity">
    <reaction evidence="5">
        <text>L-glutamate 5-semialdehyde + NAD(+) + H2O = L-glutamate + NADH + 2 H(+)</text>
        <dbReference type="Rhea" id="RHEA:30235"/>
        <dbReference type="ChEBI" id="CHEBI:15377"/>
        <dbReference type="ChEBI" id="CHEBI:15378"/>
        <dbReference type="ChEBI" id="CHEBI:29985"/>
        <dbReference type="ChEBI" id="CHEBI:57540"/>
        <dbReference type="ChEBI" id="CHEBI:57945"/>
        <dbReference type="ChEBI" id="CHEBI:58066"/>
        <dbReference type="EC" id="1.2.1.88"/>
    </reaction>
</comment>
<dbReference type="InterPro" id="IPR015590">
    <property type="entry name" value="Aldehyde_DH_dom"/>
</dbReference>
<dbReference type="GO" id="GO:0009898">
    <property type="term" value="C:cytoplasmic side of plasma membrane"/>
    <property type="evidence" value="ECO:0007669"/>
    <property type="project" value="TreeGrafter"/>
</dbReference>
<dbReference type="EC" id="1.2.1.88" evidence="2"/>
<keyword evidence="10" id="KW-1185">Reference proteome</keyword>
<dbReference type="InterPro" id="IPR050485">
    <property type="entry name" value="Proline_metab_enzyme"/>
</dbReference>
<name>A0A1H4DIN1_9ACTO</name>
<evidence type="ECO:0000256" key="3">
    <source>
        <dbReference type="ARBA" id="ARBA00023002"/>
    </source>
</evidence>
<feature type="active site" evidence="6">
    <location>
        <position position="749"/>
    </location>
</feature>
<proteinExistence type="predicted"/>
<dbReference type="PANTHER" id="PTHR42862">
    <property type="entry name" value="DELTA-1-PYRROLINE-5-CARBOXYLATE DEHYDROGENASE 1, ISOFORM A-RELATED"/>
    <property type="match status" value="1"/>
</dbReference>
<dbReference type="GO" id="GO:0010133">
    <property type="term" value="P:L-proline catabolic process to L-glutamate"/>
    <property type="evidence" value="ECO:0007669"/>
    <property type="project" value="InterPro"/>
</dbReference>
<dbReference type="InterPro" id="IPR016160">
    <property type="entry name" value="Ald_DH_CS_CYS"/>
</dbReference>
<sequence length="1159" mass="125010">MTQVPADVLALVDDSVDLAHRWIDETEAGQTDEERATTGQLAALVADPAGLDLAMRFVDRVARPEDSKVAAKELSQLTASDAASFLGTIDRTLLGLGAKAARLAPGVVVPLARKRLRQIVGHLVVDARDPQLGEHLEKSRKDGFQLNINLLGEAVLGEQEAASRMQRTIDLIKRDDVDYVSIKVSSLVSQISTWDTEGTTQRVLERLRPLYRAAVATSPHTFVNLDMEEYRDLDLTIEVFTRILNEEEFHDLSAGIVLQAYLPDSVGALEKLIDFARERHEQGHAPIKIRIVKGANLSMERVEAEIHGWKQAPYADKDGVDANYLRLVERILRPENLGALRIGVASHNLYTVALAHLLATERGVSDMLDIEMLQGMSPSQARAVRDRVGSVLLYTPVVAPEDFDVAVSYLVRRLEENAQSQNFLRAMFAEEGDTSGAGMDDQEQRFRRSVANMADAPIGARRTTERAPIGDSFANTADSDPALPATRQWAREAVDRKPKELWSPVLKSTGEVDDVVAKVKGAVAGWRAKSAAERAQILRAVAQQLEDRRGEFITVMAAEGGKTVEQGDPEVSEAIDFARYYADRALELEPESGSLATDGARFEPVDVTLVTPPWNFPVAIPCGGVIAALAAGSGVIIKPASAVPGCSELIVEACHAAGVPGELLQAIRTKENEIGKHLISHADIDQVILTGASETAEMFAEWRASHDGGARVYAETSGKNSLIITPAADYDLAVADLVKSAFGHAGQKCSAASLAILVGSAGTSDRLMNQLVDAASSVRVGYPDDLSTTMGPVIEEPSGKLLRALTTLEPGESWLVEPRKLDDSGKLWSPGVRDNVQPGSFFHMTECFGPVLGIMRAKTLQEAIEIQNAVDYGLTGGLHSLDEKEIETWLDNVEIGNAYVNRHITGAIVQRQAFGGWKLSAFGPGAKAGGPNYVAQLGRWLPDGEPQHGIELTDEVAALHADYTGLVTDQAERAWLRSALASDAAAWASELGVEEDLSGLHAEANIFRYRPTDVTIRAGRGASAAELVRLLAAAELAGSRVRVSLNPELSKELKAMHTAGPAAVAGLQRLKDVVEVGERTDQFINRARSGQITGRIRVIGEEGAEIAEALGATSAVTVLTGPVLATGRRELLTFLREQAISLTRHRFGHLPAGEEVPVF</sequence>
<dbReference type="Proteomes" id="UP000199288">
    <property type="component" value="Unassembled WGS sequence"/>
</dbReference>
<dbReference type="SUPFAM" id="SSF53720">
    <property type="entry name" value="ALDH-like"/>
    <property type="match status" value="1"/>
</dbReference>
<evidence type="ECO:0000259" key="7">
    <source>
        <dbReference type="Pfam" id="PF00171"/>
    </source>
</evidence>
<dbReference type="GO" id="GO:0004657">
    <property type="term" value="F:proline dehydrogenase activity"/>
    <property type="evidence" value="ECO:0007669"/>
    <property type="project" value="InterPro"/>
</dbReference>
<keyword evidence="4" id="KW-0520">NAD</keyword>
<dbReference type="Pfam" id="PF01619">
    <property type="entry name" value="Pro_dh"/>
    <property type="match status" value="1"/>
</dbReference>
<dbReference type="OrthoDB" id="9812625at2"/>
<dbReference type="PIRSF" id="PIRSF000197">
    <property type="entry name" value="Bifunct_PutA"/>
    <property type="match status" value="1"/>
</dbReference>
<evidence type="ECO:0000256" key="6">
    <source>
        <dbReference type="PIRSR" id="PIRSR000197-1"/>
    </source>
</evidence>
<keyword evidence="3" id="KW-0560">Oxidoreductase</keyword>
<evidence type="ECO:0000256" key="4">
    <source>
        <dbReference type="ARBA" id="ARBA00023027"/>
    </source>
</evidence>
<evidence type="ECO:0000256" key="1">
    <source>
        <dbReference type="ARBA" id="ARBA00004786"/>
    </source>
</evidence>
<dbReference type="GO" id="GO:0003842">
    <property type="term" value="F:L-glutamate gamma-semialdehyde dehydrogenase activity"/>
    <property type="evidence" value="ECO:0007669"/>
    <property type="project" value="UniProtKB-EC"/>
</dbReference>
<dbReference type="AlphaFoldDB" id="A0A1H4DIN1"/>
<dbReference type="GO" id="GO:0003700">
    <property type="term" value="F:DNA-binding transcription factor activity"/>
    <property type="evidence" value="ECO:0007669"/>
    <property type="project" value="InterPro"/>
</dbReference>